<evidence type="ECO:0000256" key="2">
    <source>
        <dbReference type="ARBA" id="ARBA00022692"/>
    </source>
</evidence>
<evidence type="ECO:0000256" key="4">
    <source>
        <dbReference type="ARBA" id="ARBA00023136"/>
    </source>
</evidence>
<dbReference type="InterPro" id="IPR007343">
    <property type="entry name" value="Uncharacterised_pept_Zn_put"/>
</dbReference>
<feature type="signal peptide" evidence="5">
    <location>
        <begin position="1"/>
        <end position="27"/>
    </location>
</feature>
<dbReference type="PANTHER" id="PTHR30168:SF0">
    <property type="entry name" value="INNER MEMBRANE PROTEIN"/>
    <property type="match status" value="1"/>
</dbReference>
<keyword evidence="7" id="KW-1185">Reference proteome</keyword>
<evidence type="ECO:0008006" key="8">
    <source>
        <dbReference type="Google" id="ProtNLM"/>
    </source>
</evidence>
<keyword evidence="2" id="KW-0812">Transmembrane</keyword>
<comment type="caution">
    <text evidence="6">The sequence shown here is derived from an EMBL/GenBank/DDBJ whole genome shotgun (WGS) entry which is preliminary data.</text>
</comment>
<proteinExistence type="predicted"/>
<sequence>MRALLAFLVAPLTCVVAGLLPPAPAQAAARIGQGGLLGSAGGEVVAQKCAIPGIRPGSTASLRAFHRAMAACADRFWAARFAAAGLAYDSPEVTITTGGDSVCGAITSSGAQYCPEQRTIVVRITKGDLRDPFRMNLAHSVAHEWGHHVQQLIGVLNAQAALYAPASKSARRLLSHRLEMQAECFAGVFYSATLKSIGPDIGWKDWLAAVRSANESDIHGKPRNLASWQDRGYRGGAAGFCNTWTAGEHKVT</sequence>
<dbReference type="Proteomes" id="UP001500064">
    <property type="component" value="Unassembled WGS sequence"/>
</dbReference>
<evidence type="ECO:0000313" key="7">
    <source>
        <dbReference type="Proteomes" id="UP001500064"/>
    </source>
</evidence>
<comment type="subcellular location">
    <subcellularLocation>
        <location evidence="1">Membrane</location>
        <topology evidence="1">Single-pass membrane protein</topology>
    </subcellularLocation>
</comment>
<dbReference type="EMBL" id="BAAAMU010000002">
    <property type="protein sequence ID" value="GAA1611587.1"/>
    <property type="molecule type" value="Genomic_DNA"/>
</dbReference>
<gene>
    <name evidence="6" type="ORF">GCM10009733_004570</name>
</gene>
<accession>A0ABP4QJ37</accession>
<dbReference type="PANTHER" id="PTHR30168">
    <property type="entry name" value="PUTATIVE MEMBRANE PROTEIN YPFJ"/>
    <property type="match status" value="1"/>
</dbReference>
<evidence type="ECO:0000313" key="6">
    <source>
        <dbReference type="EMBL" id="GAA1611587.1"/>
    </source>
</evidence>
<protein>
    <recommendedName>
        <fullName evidence="8">Metalloprotease</fullName>
    </recommendedName>
</protein>
<dbReference type="Pfam" id="PF04228">
    <property type="entry name" value="Zn_peptidase"/>
    <property type="match status" value="1"/>
</dbReference>
<keyword evidence="3" id="KW-1133">Transmembrane helix</keyword>
<reference evidence="7" key="1">
    <citation type="journal article" date="2019" name="Int. J. Syst. Evol. Microbiol.">
        <title>The Global Catalogue of Microorganisms (GCM) 10K type strain sequencing project: providing services to taxonomists for standard genome sequencing and annotation.</title>
        <authorList>
            <consortium name="The Broad Institute Genomics Platform"/>
            <consortium name="The Broad Institute Genome Sequencing Center for Infectious Disease"/>
            <person name="Wu L."/>
            <person name="Ma J."/>
        </authorList>
    </citation>
    <scope>NUCLEOTIDE SEQUENCE [LARGE SCALE GENOMIC DNA]</scope>
    <source>
        <strain evidence="7">JCM 13929</strain>
    </source>
</reference>
<keyword evidence="4" id="KW-0472">Membrane</keyword>
<evidence type="ECO:0000256" key="5">
    <source>
        <dbReference type="SAM" id="SignalP"/>
    </source>
</evidence>
<keyword evidence="5" id="KW-0732">Signal</keyword>
<feature type="chain" id="PRO_5046926411" description="Metalloprotease" evidence="5">
    <location>
        <begin position="28"/>
        <end position="252"/>
    </location>
</feature>
<evidence type="ECO:0000256" key="3">
    <source>
        <dbReference type="ARBA" id="ARBA00022989"/>
    </source>
</evidence>
<dbReference type="RefSeq" id="WP_346101162.1">
    <property type="nucleotide sequence ID" value="NZ_BAAAMU010000002.1"/>
</dbReference>
<organism evidence="6 7">
    <name type="scientific">Nonomuraea maheshkhaliensis</name>
    <dbReference type="NCBI Taxonomy" id="419590"/>
    <lineage>
        <taxon>Bacteria</taxon>
        <taxon>Bacillati</taxon>
        <taxon>Actinomycetota</taxon>
        <taxon>Actinomycetes</taxon>
        <taxon>Streptosporangiales</taxon>
        <taxon>Streptosporangiaceae</taxon>
        <taxon>Nonomuraea</taxon>
    </lineage>
</organism>
<name>A0ABP4QJ37_9ACTN</name>
<evidence type="ECO:0000256" key="1">
    <source>
        <dbReference type="ARBA" id="ARBA00004167"/>
    </source>
</evidence>